<evidence type="ECO:0000256" key="2">
    <source>
        <dbReference type="ARBA" id="ARBA00006787"/>
    </source>
</evidence>
<dbReference type="GO" id="GO:0010436">
    <property type="term" value="F:carotenoid dioxygenase activity"/>
    <property type="evidence" value="ECO:0007669"/>
    <property type="project" value="TreeGrafter"/>
</dbReference>
<accession>A0A381TCP0</accession>
<name>A0A381TCP0_9ZZZZ</name>
<dbReference type="GO" id="GO:0046872">
    <property type="term" value="F:metal ion binding"/>
    <property type="evidence" value="ECO:0007669"/>
    <property type="project" value="UniProtKB-KW"/>
</dbReference>
<keyword evidence="3" id="KW-0479">Metal-binding</keyword>
<feature type="non-terminal residue" evidence="6">
    <location>
        <position position="1"/>
    </location>
</feature>
<evidence type="ECO:0008006" key="7">
    <source>
        <dbReference type="Google" id="ProtNLM"/>
    </source>
</evidence>
<evidence type="ECO:0000256" key="5">
    <source>
        <dbReference type="ARBA" id="ARBA00023004"/>
    </source>
</evidence>
<keyword evidence="5" id="KW-0408">Iron</keyword>
<dbReference type="GO" id="GO:0016121">
    <property type="term" value="P:carotene catabolic process"/>
    <property type="evidence" value="ECO:0007669"/>
    <property type="project" value="TreeGrafter"/>
</dbReference>
<protein>
    <recommendedName>
        <fullName evidence="7">Dioxygenase</fullName>
    </recommendedName>
</protein>
<proteinExistence type="inferred from homology"/>
<keyword evidence="4" id="KW-0560">Oxidoreductase</keyword>
<evidence type="ECO:0000313" key="6">
    <source>
        <dbReference type="EMBL" id="SVA13922.1"/>
    </source>
</evidence>
<evidence type="ECO:0000256" key="4">
    <source>
        <dbReference type="ARBA" id="ARBA00023002"/>
    </source>
</evidence>
<dbReference type="EMBL" id="UINC01004383">
    <property type="protein sequence ID" value="SVA13922.1"/>
    <property type="molecule type" value="Genomic_DNA"/>
</dbReference>
<gene>
    <name evidence="6" type="ORF">METZ01_LOCUS66776</name>
</gene>
<dbReference type="Pfam" id="PF03055">
    <property type="entry name" value="RPE65"/>
    <property type="match status" value="1"/>
</dbReference>
<comment type="cofactor">
    <cofactor evidence="1">
        <name>Fe(2+)</name>
        <dbReference type="ChEBI" id="CHEBI:29033"/>
    </cofactor>
</comment>
<dbReference type="PANTHER" id="PTHR10543">
    <property type="entry name" value="BETA-CAROTENE DIOXYGENASE"/>
    <property type="match status" value="1"/>
</dbReference>
<dbReference type="AlphaFoldDB" id="A0A381TCP0"/>
<reference evidence="6" key="1">
    <citation type="submission" date="2018-05" db="EMBL/GenBank/DDBJ databases">
        <authorList>
            <person name="Lanie J.A."/>
            <person name="Ng W.-L."/>
            <person name="Kazmierczak K.M."/>
            <person name="Andrzejewski T.M."/>
            <person name="Davidsen T.M."/>
            <person name="Wayne K.J."/>
            <person name="Tettelin H."/>
            <person name="Glass J.I."/>
            <person name="Rusch D."/>
            <person name="Podicherti R."/>
            <person name="Tsui H.-C.T."/>
            <person name="Winkler M.E."/>
        </authorList>
    </citation>
    <scope>NUCLEOTIDE SEQUENCE</scope>
</reference>
<dbReference type="PANTHER" id="PTHR10543:SF89">
    <property type="entry name" value="CAROTENOID 9,10(9',10')-CLEAVAGE DIOXYGENASE 1"/>
    <property type="match status" value="1"/>
</dbReference>
<evidence type="ECO:0000256" key="3">
    <source>
        <dbReference type="ARBA" id="ARBA00022723"/>
    </source>
</evidence>
<comment type="similarity">
    <text evidence="2">Belongs to the carotenoid oxygenase family.</text>
</comment>
<organism evidence="6">
    <name type="scientific">marine metagenome</name>
    <dbReference type="NCBI Taxonomy" id="408172"/>
    <lineage>
        <taxon>unclassified sequences</taxon>
        <taxon>metagenomes</taxon>
        <taxon>ecological metagenomes</taxon>
    </lineage>
</organism>
<dbReference type="InterPro" id="IPR004294">
    <property type="entry name" value="Carotenoid_Oase"/>
</dbReference>
<evidence type="ECO:0000256" key="1">
    <source>
        <dbReference type="ARBA" id="ARBA00001954"/>
    </source>
</evidence>
<sequence>VPKPEVLKNLIDFGDNPYLVGPHEPVRRELDRPNLELVGEIPHDFSGIYIRNGPNQRFAPYGVHHWFDGDGMVHSAEFRDGKVSYRNKWIRTKALESETKKEKSIWPGLMDQPNRSLEVGWGSDLWLKDNSNTDISIHAGKAISTFYQCGEAYILNPLTLDTLGTLNYKSKGVRQLSAHCITDESNGDLLFFDYAVNPPYMTYGVLNKRTELVNFTPIDLPGARLPHSMAFTPNYSILMDLPMFWDPELLKKDIHKVTFYPELQSRFGILDRLASGDSIRWFTAEPCYIYHIINSWEEGREVVLDVCRMSTPVPSREVRKNLSGPYGAMLAWLKLDASYHRYRFNLDSGSTKEERIDDLLTEFPVINNRFGGLYSRYSYHVTLAESDVILFDGFVKMDSKTTTNQQYKFPKGNFGSELQFAPRNNAQSEDDGYLVTFVTNTVNRKGEIQIFSARDLSSGPLCRLIVPQQIPPGFHSTFVLPENLKIIL</sequence>